<accession>A0ABT6LTJ9</accession>
<organism evidence="1 2">
    <name type="scientific">Streptomyces pseudovenezuelae</name>
    <dbReference type="NCBI Taxonomy" id="67350"/>
    <lineage>
        <taxon>Bacteria</taxon>
        <taxon>Bacillati</taxon>
        <taxon>Actinomycetota</taxon>
        <taxon>Actinomycetes</taxon>
        <taxon>Kitasatosporales</taxon>
        <taxon>Streptomycetaceae</taxon>
        <taxon>Streptomyces</taxon>
        <taxon>Streptomyces aurantiacus group</taxon>
    </lineage>
</organism>
<name>A0ABT6LTJ9_9ACTN</name>
<evidence type="ECO:0000313" key="2">
    <source>
        <dbReference type="Proteomes" id="UP001160499"/>
    </source>
</evidence>
<keyword evidence="2" id="KW-1185">Reference proteome</keyword>
<dbReference type="Proteomes" id="UP001160499">
    <property type="component" value="Unassembled WGS sequence"/>
</dbReference>
<evidence type="ECO:0000313" key="1">
    <source>
        <dbReference type="EMBL" id="MDH6219636.1"/>
    </source>
</evidence>
<dbReference type="EMBL" id="JARXVH010000013">
    <property type="protein sequence ID" value="MDH6219636.1"/>
    <property type="molecule type" value="Genomic_DNA"/>
</dbReference>
<protein>
    <submittedName>
        <fullName evidence="1">Arginine/lysine/ornithine decarboxylase</fullName>
    </submittedName>
</protein>
<reference evidence="1 2" key="1">
    <citation type="submission" date="2023-04" db="EMBL/GenBank/DDBJ databases">
        <title>Forest soil microbial communities from Buena Vista Peninsula, Colon Province, Panama.</title>
        <authorList>
            <person name="Bouskill N."/>
        </authorList>
    </citation>
    <scope>NUCLEOTIDE SEQUENCE [LARGE SCALE GENOMIC DNA]</scope>
    <source>
        <strain evidence="1 2">GGS1</strain>
    </source>
</reference>
<comment type="caution">
    <text evidence="1">The sequence shown here is derived from an EMBL/GenBank/DDBJ whole genome shotgun (WGS) entry which is preliminary data.</text>
</comment>
<sequence>MLARFVTRYLLGFLMLVPGQVISADVLAFIEGAVSALGAGDEEQWG</sequence>
<gene>
    <name evidence="1" type="ORF">M2283_006975</name>
</gene>
<dbReference type="RefSeq" id="WP_280880439.1">
    <property type="nucleotide sequence ID" value="NZ_JARXVH010000013.1"/>
</dbReference>
<proteinExistence type="predicted"/>